<comment type="caution">
    <text evidence="3">The sequence shown here is derived from an EMBL/GenBank/DDBJ whole genome shotgun (WGS) entry which is preliminary data.</text>
</comment>
<name>A0A1W0X4F2_HYPEX</name>
<accession>A0A1W0X4F2</accession>
<feature type="region of interest" description="Disordered" evidence="1">
    <location>
        <begin position="218"/>
        <end position="317"/>
    </location>
</feature>
<feature type="transmembrane region" description="Helical" evidence="2">
    <location>
        <begin position="80"/>
        <end position="108"/>
    </location>
</feature>
<evidence type="ECO:0000313" key="4">
    <source>
        <dbReference type="Proteomes" id="UP000192578"/>
    </source>
</evidence>
<keyword evidence="2" id="KW-1133">Transmembrane helix</keyword>
<proteinExistence type="predicted"/>
<evidence type="ECO:0000313" key="3">
    <source>
        <dbReference type="EMBL" id="OQV22214.1"/>
    </source>
</evidence>
<sequence>MVPPPCGPGSAGPLDANPFSMISSKSRGGRMGFILLSHGEKKELYGHRKPIWILSAWEMVLGMLMLLFSNKELIPNQLAALWLLGCVIVTLLSSATEIQTILSIPAYFHSPNKRPIPSTIYAFLLYSVLLAVGAALSTAAAIHGAYYEEKPANPNSFPSDLSVMVWMRCVIAVIQTVLVVIIVPLVLYCLHDEYGHLLHPSAGVQAYLQHERTVSQTPLPVEQPTLPLHGTATQPPRHARRPVVVSRERLPGVPEDEELLPPTRPPPAYYSTEPSRPGSPPPAFSSGRSTRQNSMQSLWSLPPEYSVSCNSTVPEPV</sequence>
<protein>
    <submittedName>
        <fullName evidence="3">Uncharacterized protein</fullName>
    </submittedName>
</protein>
<keyword evidence="2" id="KW-0472">Membrane</keyword>
<feature type="compositionally biased region" description="Polar residues" evidence="1">
    <location>
        <begin position="307"/>
        <end position="317"/>
    </location>
</feature>
<feature type="compositionally biased region" description="Polar residues" evidence="1">
    <location>
        <begin position="286"/>
        <end position="299"/>
    </location>
</feature>
<evidence type="ECO:0000256" key="1">
    <source>
        <dbReference type="SAM" id="MobiDB-lite"/>
    </source>
</evidence>
<feature type="transmembrane region" description="Helical" evidence="2">
    <location>
        <begin position="120"/>
        <end position="145"/>
    </location>
</feature>
<evidence type="ECO:0000256" key="2">
    <source>
        <dbReference type="SAM" id="Phobius"/>
    </source>
</evidence>
<gene>
    <name evidence="3" type="ORF">BV898_03716</name>
</gene>
<dbReference type="Proteomes" id="UP000192578">
    <property type="component" value="Unassembled WGS sequence"/>
</dbReference>
<dbReference type="AlphaFoldDB" id="A0A1W0X4F2"/>
<feature type="transmembrane region" description="Helical" evidence="2">
    <location>
        <begin position="165"/>
        <end position="190"/>
    </location>
</feature>
<dbReference type="EMBL" id="MTYJ01000018">
    <property type="protein sequence ID" value="OQV22214.1"/>
    <property type="molecule type" value="Genomic_DNA"/>
</dbReference>
<keyword evidence="2" id="KW-0812">Transmembrane</keyword>
<keyword evidence="4" id="KW-1185">Reference proteome</keyword>
<organism evidence="3 4">
    <name type="scientific">Hypsibius exemplaris</name>
    <name type="common">Freshwater tardigrade</name>
    <dbReference type="NCBI Taxonomy" id="2072580"/>
    <lineage>
        <taxon>Eukaryota</taxon>
        <taxon>Metazoa</taxon>
        <taxon>Ecdysozoa</taxon>
        <taxon>Tardigrada</taxon>
        <taxon>Eutardigrada</taxon>
        <taxon>Parachela</taxon>
        <taxon>Hypsibioidea</taxon>
        <taxon>Hypsibiidae</taxon>
        <taxon>Hypsibius</taxon>
    </lineage>
</organism>
<reference evidence="4" key="1">
    <citation type="submission" date="2017-01" db="EMBL/GenBank/DDBJ databases">
        <title>Comparative genomics of anhydrobiosis in the tardigrade Hypsibius dujardini.</title>
        <authorList>
            <person name="Yoshida Y."/>
            <person name="Koutsovoulos G."/>
            <person name="Laetsch D."/>
            <person name="Stevens L."/>
            <person name="Kumar S."/>
            <person name="Horikawa D."/>
            <person name="Ishino K."/>
            <person name="Komine S."/>
            <person name="Tomita M."/>
            <person name="Blaxter M."/>
            <person name="Arakawa K."/>
        </authorList>
    </citation>
    <scope>NUCLEOTIDE SEQUENCE [LARGE SCALE GENOMIC DNA]</scope>
    <source>
        <strain evidence="4">Z151</strain>
    </source>
</reference>
<feature type="transmembrane region" description="Helical" evidence="2">
    <location>
        <begin position="51"/>
        <end position="68"/>
    </location>
</feature>